<feature type="domain" description="DinB-like" evidence="1">
    <location>
        <begin position="20"/>
        <end position="140"/>
    </location>
</feature>
<reference evidence="2 3" key="1">
    <citation type="submission" date="2016-01" db="EMBL/GenBank/DDBJ databases">
        <title>Whole genome sequencing of Myroides marinus L41.</title>
        <authorList>
            <person name="Hong K.W."/>
        </authorList>
    </citation>
    <scope>NUCLEOTIDE SEQUENCE [LARGE SCALE GENOMIC DNA]</scope>
    <source>
        <strain evidence="2 3">L41</strain>
    </source>
</reference>
<dbReference type="InterPro" id="IPR034660">
    <property type="entry name" value="DinB/YfiT-like"/>
</dbReference>
<evidence type="ECO:0000259" key="1">
    <source>
        <dbReference type="Pfam" id="PF12867"/>
    </source>
</evidence>
<sequence length="148" mass="17286">MKTSDLSKLQYYIDSLPSKLNAFTEEEFAHKTAPDKWSKKELVGHLIDSATNNHHRFVRGQFEANPVISYAQNEWVLATSYQQMSQELVIDTWKMYNTFLLNLICTISPEILDKHMANGHTLSFLFADYVSHLEHHLEQIFEDFDFKA</sequence>
<protein>
    <recommendedName>
        <fullName evidence="1">DinB-like domain-containing protein</fullName>
    </recommendedName>
</protein>
<evidence type="ECO:0000313" key="2">
    <source>
        <dbReference type="EMBL" id="KZE81275.1"/>
    </source>
</evidence>
<dbReference type="EMBL" id="LQNU01000053">
    <property type="protein sequence ID" value="KZE81275.1"/>
    <property type="molecule type" value="Genomic_DNA"/>
</dbReference>
<gene>
    <name evidence="2" type="ORF">AV926_08275</name>
</gene>
<dbReference type="SUPFAM" id="SSF109854">
    <property type="entry name" value="DinB/YfiT-like putative metalloenzymes"/>
    <property type="match status" value="1"/>
</dbReference>
<accession>A0A161SI57</accession>
<evidence type="ECO:0000313" key="3">
    <source>
        <dbReference type="Proteomes" id="UP000076630"/>
    </source>
</evidence>
<proteinExistence type="predicted"/>
<keyword evidence="3" id="KW-1185">Reference proteome</keyword>
<dbReference type="RefSeq" id="WP_038985196.1">
    <property type="nucleotide sequence ID" value="NZ_JWJO01000011.1"/>
</dbReference>
<name>A0A161SI57_9FLAO</name>
<dbReference type="Gene3D" id="1.20.120.450">
    <property type="entry name" value="dinb family like domain"/>
    <property type="match status" value="1"/>
</dbReference>
<organism evidence="2 3">
    <name type="scientific">Myroides marinus</name>
    <dbReference type="NCBI Taxonomy" id="703342"/>
    <lineage>
        <taxon>Bacteria</taxon>
        <taxon>Pseudomonadati</taxon>
        <taxon>Bacteroidota</taxon>
        <taxon>Flavobacteriia</taxon>
        <taxon>Flavobacteriales</taxon>
        <taxon>Flavobacteriaceae</taxon>
        <taxon>Myroides</taxon>
    </lineage>
</organism>
<dbReference type="Proteomes" id="UP000076630">
    <property type="component" value="Unassembled WGS sequence"/>
</dbReference>
<comment type="caution">
    <text evidence="2">The sequence shown here is derived from an EMBL/GenBank/DDBJ whole genome shotgun (WGS) entry which is preliminary data.</text>
</comment>
<dbReference type="InterPro" id="IPR024775">
    <property type="entry name" value="DinB-like"/>
</dbReference>
<dbReference type="Pfam" id="PF12867">
    <property type="entry name" value="DinB_2"/>
    <property type="match status" value="1"/>
</dbReference>
<dbReference type="AlphaFoldDB" id="A0A161SI57"/>
<dbReference type="OrthoDB" id="9793216at2"/>